<keyword evidence="4" id="KW-0472">Membrane</keyword>
<evidence type="ECO:0000256" key="2">
    <source>
        <dbReference type="ARBA" id="ARBA00008017"/>
    </source>
</evidence>
<dbReference type="AlphaFoldDB" id="L2GXT4"/>
<dbReference type="InterPro" id="IPR018247">
    <property type="entry name" value="EF_Hand_1_Ca_BS"/>
</dbReference>
<dbReference type="VEuPathDB" id="MicrosporidiaDB:VCUG_00090"/>
<feature type="transmembrane region" description="Helical" evidence="4">
    <location>
        <begin position="141"/>
        <end position="167"/>
    </location>
</feature>
<proteinExistence type="inferred from homology"/>
<dbReference type="InterPro" id="IPR006685">
    <property type="entry name" value="MscS_channel_2nd"/>
</dbReference>
<dbReference type="SUPFAM" id="SSF50182">
    <property type="entry name" value="Sm-like ribonucleoproteins"/>
    <property type="match status" value="1"/>
</dbReference>
<dbReference type="Pfam" id="PF00924">
    <property type="entry name" value="MS_channel_2nd"/>
    <property type="match status" value="1"/>
</dbReference>
<name>L2GXT4_VAVCU</name>
<dbReference type="EMBL" id="GL877404">
    <property type="protein sequence ID" value="ELA48481.1"/>
    <property type="molecule type" value="Genomic_DNA"/>
</dbReference>
<dbReference type="PANTHER" id="PTHR31618">
    <property type="entry name" value="MECHANOSENSITIVE ION CHANNEL PROTEIN 5"/>
    <property type="match status" value="1"/>
</dbReference>
<comment type="similarity">
    <text evidence="2">Belongs to the MscS (TC 1.A.23) family.</text>
</comment>
<evidence type="ECO:0000256" key="1">
    <source>
        <dbReference type="ARBA" id="ARBA00004141"/>
    </source>
</evidence>
<dbReference type="PROSITE" id="PS00018">
    <property type="entry name" value="EF_HAND_1"/>
    <property type="match status" value="1"/>
</dbReference>
<comment type="subcellular location">
    <subcellularLocation>
        <location evidence="1">Membrane</location>
        <topology evidence="1">Multi-pass membrane protein</topology>
    </subcellularLocation>
</comment>
<dbReference type="InterPro" id="IPR010920">
    <property type="entry name" value="LSM_dom_sf"/>
</dbReference>
<dbReference type="PROSITE" id="PS50222">
    <property type="entry name" value="EF_HAND_2"/>
    <property type="match status" value="1"/>
</dbReference>
<feature type="transmembrane region" description="Helical" evidence="4">
    <location>
        <begin position="366"/>
        <end position="389"/>
    </location>
</feature>
<dbReference type="PANTHER" id="PTHR31618:SF1">
    <property type="entry name" value="EF-HAND DOMAIN-CONTAINING PROTEIN"/>
    <property type="match status" value="1"/>
</dbReference>
<gene>
    <name evidence="6" type="ORF">VCUG_00090</name>
</gene>
<evidence type="ECO:0000313" key="6">
    <source>
        <dbReference type="EMBL" id="ELA48481.1"/>
    </source>
</evidence>
<protein>
    <recommendedName>
        <fullName evidence="5">EF-hand domain-containing protein</fullName>
    </recommendedName>
</protein>
<evidence type="ECO:0000259" key="5">
    <source>
        <dbReference type="PROSITE" id="PS50222"/>
    </source>
</evidence>
<dbReference type="Proteomes" id="UP000011081">
    <property type="component" value="Unassembled WGS sequence"/>
</dbReference>
<feature type="domain" description="EF-hand" evidence="5">
    <location>
        <begin position="285"/>
        <end position="320"/>
    </location>
</feature>
<accession>L2GXT4</accession>
<organism evidence="6 7">
    <name type="scientific">Vavraia culicis (isolate floridensis)</name>
    <name type="common">Microsporidian parasite</name>
    <dbReference type="NCBI Taxonomy" id="948595"/>
    <lineage>
        <taxon>Eukaryota</taxon>
        <taxon>Fungi</taxon>
        <taxon>Fungi incertae sedis</taxon>
        <taxon>Microsporidia</taxon>
        <taxon>Pleistophoridae</taxon>
        <taxon>Vavraia</taxon>
    </lineage>
</organism>
<evidence type="ECO:0000256" key="4">
    <source>
        <dbReference type="SAM" id="Phobius"/>
    </source>
</evidence>
<dbReference type="HOGENOM" id="CLU_032061_0_0_1"/>
<dbReference type="GO" id="GO:0005886">
    <property type="term" value="C:plasma membrane"/>
    <property type="evidence" value="ECO:0007669"/>
    <property type="project" value="TreeGrafter"/>
</dbReference>
<dbReference type="RefSeq" id="XP_008073110.1">
    <property type="nucleotide sequence ID" value="XM_008074919.1"/>
</dbReference>
<dbReference type="InterPro" id="IPR016688">
    <property type="entry name" value="MscS-like_plants/fungi"/>
</dbReference>
<feature type="transmembrane region" description="Helical" evidence="4">
    <location>
        <begin position="38"/>
        <end position="56"/>
    </location>
</feature>
<dbReference type="GeneID" id="19877981"/>
<feature type="transmembrane region" description="Helical" evidence="4">
    <location>
        <begin position="341"/>
        <end position="360"/>
    </location>
</feature>
<feature type="transmembrane region" description="Helical" evidence="4">
    <location>
        <begin position="68"/>
        <end position="89"/>
    </location>
</feature>
<dbReference type="SUPFAM" id="SSF47473">
    <property type="entry name" value="EF-hand"/>
    <property type="match status" value="1"/>
</dbReference>
<dbReference type="GO" id="GO:0006820">
    <property type="term" value="P:monoatomic anion transport"/>
    <property type="evidence" value="ECO:0007669"/>
    <property type="project" value="TreeGrafter"/>
</dbReference>
<keyword evidence="4" id="KW-0812">Transmembrane</keyword>
<reference evidence="7" key="1">
    <citation type="submission" date="2011-03" db="EMBL/GenBank/DDBJ databases">
        <title>The genome sequence of Vavraia culicis strain floridensis.</title>
        <authorList>
            <consortium name="The Broad Institute Genome Sequencing Platform"/>
            <person name="Cuomo C."/>
            <person name="Becnel J."/>
            <person name="Sanscrainte N."/>
            <person name="Young S.K."/>
            <person name="Zeng Q."/>
            <person name="Gargeya S."/>
            <person name="Fitzgerald M."/>
            <person name="Haas B."/>
            <person name="Abouelleil A."/>
            <person name="Alvarado L."/>
            <person name="Arachchi H.M."/>
            <person name="Berlin A."/>
            <person name="Chapman S.B."/>
            <person name="Gearin G."/>
            <person name="Goldberg J."/>
            <person name="Griggs A."/>
            <person name="Gujja S."/>
            <person name="Hansen M."/>
            <person name="Heiman D."/>
            <person name="Howarth C."/>
            <person name="Larimer J."/>
            <person name="Lui A."/>
            <person name="MacDonald P.J.P."/>
            <person name="McCowen C."/>
            <person name="Montmayeur A."/>
            <person name="Murphy C."/>
            <person name="Neiman D."/>
            <person name="Pearson M."/>
            <person name="Priest M."/>
            <person name="Roberts A."/>
            <person name="Saif S."/>
            <person name="Shea T."/>
            <person name="Sisk P."/>
            <person name="Stolte C."/>
            <person name="Sykes S."/>
            <person name="Wortman J."/>
            <person name="Nusbaum C."/>
            <person name="Birren B."/>
        </authorList>
    </citation>
    <scope>NUCLEOTIDE SEQUENCE [LARGE SCALE GENOMIC DNA]</scope>
    <source>
        <strain evidence="7">floridensis</strain>
    </source>
</reference>
<dbReference type="InterPro" id="IPR002048">
    <property type="entry name" value="EF_hand_dom"/>
</dbReference>
<dbReference type="GO" id="GO:0008381">
    <property type="term" value="F:mechanosensitive monoatomic ion channel activity"/>
    <property type="evidence" value="ECO:0007669"/>
    <property type="project" value="TreeGrafter"/>
</dbReference>
<keyword evidence="4" id="KW-1133">Transmembrane helix</keyword>
<evidence type="ECO:0000313" key="7">
    <source>
        <dbReference type="Proteomes" id="UP000011081"/>
    </source>
</evidence>
<keyword evidence="3" id="KW-0106">Calcium</keyword>
<dbReference type="OMA" id="NMTRAPE"/>
<evidence type="ECO:0000256" key="3">
    <source>
        <dbReference type="ARBA" id="ARBA00022837"/>
    </source>
</evidence>
<keyword evidence="7" id="KW-1185">Reference proteome</keyword>
<dbReference type="InParanoid" id="L2GXT4"/>
<feature type="transmembrane region" description="Helical" evidence="4">
    <location>
        <begin position="110"/>
        <end position="129"/>
    </location>
</feature>
<dbReference type="InterPro" id="IPR011992">
    <property type="entry name" value="EF-hand-dom_pair"/>
</dbReference>
<sequence length="547" mass="62966">MEDFNWYEDAAEIDVEEFEPVEKDRSQISKFFDMLRKIFNYAILVCGSVYIFRYIFNKYKMTILGVNLNMILQSIVIGCGSFNLVVLLAQIFHQMLKKLGFKVVEKRFKSIYRWLSVTVWFLLCLYFLKYVKEDLNIYYRYVRSFILSGILTSTTFTGVALAMELFYESFVTSSLLAKMKEVDMKEKIISAMKSYRYELSESSTTDAPGCTFSEIFFGRETETNSDTNISHINLNRGDEAVIGNVCFKSPEMHSLHDAKTLARDVFEKATSQKEMTFNEFADIFPNAQIAIQAFAYFDANDDRTVSRKEFKDTIIQFYIDRVNLEKGFAIAKGFVDIVNDILSIVVCGFLILAYLVIFGIPLKELLALALSSALVLNFAVSGMAVDLYFNFMVLLSHPFDLGDDVIIDSTNYTVYKIGLNSTSFLGRNGGKVKFLNSVLWKKTLINMTRAPEKVLLFSFKLSPDVNTDIFRNLKSRIHQYLKTRKFDFFEAFSLEAISEEAVDINKLDCALILKCRSYKTKARKFGLRVEINKFLRELFNELGIKTL</sequence>
<dbReference type="OrthoDB" id="544685at2759"/>
<dbReference type="GO" id="GO:0005509">
    <property type="term" value="F:calcium ion binding"/>
    <property type="evidence" value="ECO:0007669"/>
    <property type="project" value="InterPro"/>
</dbReference>